<evidence type="ECO:0000256" key="4">
    <source>
        <dbReference type="ARBA" id="ARBA00022692"/>
    </source>
</evidence>
<comment type="subcellular location">
    <subcellularLocation>
        <location evidence="1">Cell membrane</location>
        <topology evidence="1">Multi-pass membrane protein</topology>
    </subcellularLocation>
</comment>
<dbReference type="PANTHER" id="PTHR10110:SF86">
    <property type="entry name" value="SODIUM_HYDROGEN EXCHANGER 7"/>
    <property type="match status" value="1"/>
</dbReference>
<feature type="transmembrane region" description="Helical" evidence="10">
    <location>
        <begin position="382"/>
        <end position="405"/>
    </location>
</feature>
<dbReference type="STRING" id="575594.HMPREF0501_00123"/>
<keyword evidence="4 10" id="KW-0812">Transmembrane</keyword>
<feature type="transmembrane region" description="Helical" evidence="10">
    <location>
        <begin position="349"/>
        <end position="370"/>
    </location>
</feature>
<evidence type="ECO:0000259" key="11">
    <source>
        <dbReference type="Pfam" id="PF00999"/>
    </source>
</evidence>
<dbReference type="GO" id="GO:0051453">
    <property type="term" value="P:regulation of intracellular pH"/>
    <property type="evidence" value="ECO:0007669"/>
    <property type="project" value="TreeGrafter"/>
</dbReference>
<evidence type="ECO:0000256" key="9">
    <source>
        <dbReference type="ARBA" id="ARBA00023201"/>
    </source>
</evidence>
<dbReference type="EMBL" id="GG698802">
    <property type="protein sequence ID" value="EEU30718.1"/>
    <property type="molecule type" value="Genomic_DNA"/>
</dbReference>
<feature type="transmembrane region" description="Helical" evidence="10">
    <location>
        <begin position="185"/>
        <end position="206"/>
    </location>
</feature>
<keyword evidence="5 10" id="KW-1133">Transmembrane helix</keyword>
<feature type="transmembrane region" description="Helical" evidence="10">
    <location>
        <begin position="317"/>
        <end position="337"/>
    </location>
</feature>
<feature type="domain" description="Cation/H+ exchanger transmembrane" evidence="11">
    <location>
        <begin position="11"/>
        <end position="401"/>
    </location>
</feature>
<sequence>MSILISTVIILLAVILSIVASRWIFTKISVNYVYILMGMIVAVIPFLNQSIIRFNADFFMGIIVAPLLFFEGQNTRMNLVLRNIKTILSLTVMMVLLTTIFVGFSTSVILGVSLPLAFILAAISTPTDATATESVTNGLIMPDQQSTNLKLESLFNDASGIVLLNMAILWYVNGTIKYGATLGNFAYSAVGGVITGIVIAGILVSIRQAMLHSKVNFIGNTYNTGIPLKLIYLLTPYLIYYLAEAIEVSGIIAVVFAGLVHNAESQRSELSNPRLAYDTIHLTALINRALNGIVFVTLGIMFVRVIKQQIIGIHDSYIWLVIGIILYLGNLLVRYLYVRTIHHQNNKNAWLFSLGGIHGAVTFALAVTVAEAAVQTQDFRTIVLAESTLIILSMIIPTILFHFLLPAKHTDNERQQKIANMRQEMVNNAINIIHHSNIPAEIKAAVIFDLRVLIKAPGSRVLFIHR</sequence>
<organism evidence="12 13">
    <name type="scientific">Limosilactobacillus coleohominis 101-4-CHN</name>
    <dbReference type="NCBI Taxonomy" id="575594"/>
    <lineage>
        <taxon>Bacteria</taxon>
        <taxon>Bacillati</taxon>
        <taxon>Bacillota</taxon>
        <taxon>Bacilli</taxon>
        <taxon>Lactobacillales</taxon>
        <taxon>Lactobacillaceae</taxon>
        <taxon>Limosilactobacillus</taxon>
    </lineage>
</organism>
<accession>C7XTV7</accession>
<feature type="transmembrane region" description="Helical" evidence="10">
    <location>
        <begin position="280"/>
        <end position="305"/>
    </location>
</feature>
<dbReference type="eggNOG" id="COG0025">
    <property type="taxonomic scope" value="Bacteria"/>
</dbReference>
<feature type="transmembrane region" description="Helical" evidence="10">
    <location>
        <begin position="31"/>
        <end position="47"/>
    </location>
</feature>
<feature type="transmembrane region" description="Helical" evidence="10">
    <location>
        <begin position="154"/>
        <end position="173"/>
    </location>
</feature>
<dbReference type="Proteomes" id="UP000003987">
    <property type="component" value="Unassembled WGS sequence"/>
</dbReference>
<dbReference type="GO" id="GO:0098719">
    <property type="term" value="P:sodium ion import across plasma membrane"/>
    <property type="evidence" value="ECO:0007669"/>
    <property type="project" value="TreeGrafter"/>
</dbReference>
<dbReference type="InterPro" id="IPR018422">
    <property type="entry name" value="Cation/H_exchanger_CPA1"/>
</dbReference>
<reference evidence="12 13" key="1">
    <citation type="submission" date="2009-06" db="EMBL/GenBank/DDBJ databases">
        <title>The Genome Sequence of Lactobacillus coleohominis strain 101-4-CHN.</title>
        <authorList>
            <consortium name="The Broad Institute Genome Sequencing Platform"/>
            <person name="Ward D."/>
            <person name="Young S.K."/>
            <person name="Zeng Q."/>
            <person name="Koehrsen M."/>
            <person name="Alvarado L."/>
            <person name="Berlin A."/>
            <person name="Borenstein D."/>
            <person name="Chen Z."/>
            <person name="Engels R."/>
            <person name="Freedman E."/>
            <person name="Gellesch M."/>
            <person name="Goldberg J."/>
            <person name="Griggs A."/>
            <person name="Gujja S."/>
            <person name="Heiman D."/>
            <person name="Hepburn T."/>
            <person name="Howarth C."/>
            <person name="Jen D."/>
            <person name="Larson L."/>
            <person name="Lewis B."/>
            <person name="Mehta T."/>
            <person name="Park D."/>
            <person name="Pearson M."/>
            <person name="Roberts A."/>
            <person name="Saif S."/>
            <person name="Shea T."/>
            <person name="Shenoy N."/>
            <person name="Sisk P."/>
            <person name="Stolte C."/>
            <person name="Sykes S."/>
            <person name="Walk T."/>
            <person name="White J."/>
            <person name="Yandava C."/>
            <person name="Liu Y."/>
            <person name="Xu Q."/>
            <person name="Lander E."/>
            <person name="Nusbaum C."/>
            <person name="Galagan J."/>
            <person name="Birren B."/>
        </authorList>
    </citation>
    <scope>NUCLEOTIDE SEQUENCE [LARGE SCALE GENOMIC DNA]</scope>
    <source>
        <strain evidence="12 13">101-4-CHN</strain>
    </source>
</reference>
<evidence type="ECO:0000313" key="13">
    <source>
        <dbReference type="Proteomes" id="UP000003987"/>
    </source>
</evidence>
<keyword evidence="7" id="KW-0406">Ion transport</keyword>
<feature type="transmembrane region" description="Helical" evidence="10">
    <location>
        <begin position="54"/>
        <end position="70"/>
    </location>
</feature>
<keyword evidence="9" id="KW-0739">Sodium transport</keyword>
<keyword evidence="3" id="KW-1003">Cell membrane</keyword>
<evidence type="ECO:0000256" key="8">
    <source>
        <dbReference type="ARBA" id="ARBA00023136"/>
    </source>
</evidence>
<evidence type="ECO:0000313" key="12">
    <source>
        <dbReference type="EMBL" id="EEU30718.1"/>
    </source>
</evidence>
<evidence type="ECO:0000256" key="6">
    <source>
        <dbReference type="ARBA" id="ARBA00023053"/>
    </source>
</evidence>
<dbReference type="Gene3D" id="6.10.140.1330">
    <property type="match status" value="1"/>
</dbReference>
<feature type="transmembrane region" description="Helical" evidence="10">
    <location>
        <begin position="90"/>
        <end position="123"/>
    </location>
</feature>
<gene>
    <name evidence="12" type="ORF">HMPREF0501_00123</name>
</gene>
<dbReference type="AlphaFoldDB" id="C7XTV7"/>
<dbReference type="GO" id="GO:0015386">
    <property type="term" value="F:potassium:proton antiporter activity"/>
    <property type="evidence" value="ECO:0007669"/>
    <property type="project" value="TreeGrafter"/>
</dbReference>
<proteinExistence type="predicted"/>
<evidence type="ECO:0000256" key="7">
    <source>
        <dbReference type="ARBA" id="ARBA00023065"/>
    </source>
</evidence>
<evidence type="ECO:0000256" key="5">
    <source>
        <dbReference type="ARBA" id="ARBA00022989"/>
    </source>
</evidence>
<dbReference type="PANTHER" id="PTHR10110">
    <property type="entry name" value="SODIUM/HYDROGEN EXCHANGER"/>
    <property type="match status" value="1"/>
</dbReference>
<feature type="transmembrane region" description="Helical" evidence="10">
    <location>
        <begin position="238"/>
        <end position="260"/>
    </location>
</feature>
<dbReference type="HOGENOM" id="CLU_005912_6_4_9"/>
<evidence type="ECO:0000256" key="10">
    <source>
        <dbReference type="SAM" id="Phobius"/>
    </source>
</evidence>
<keyword evidence="13" id="KW-1185">Reference proteome</keyword>
<name>C7XTV7_9LACO</name>
<dbReference type="RefSeq" id="WP_006915862.1">
    <property type="nucleotide sequence ID" value="NZ_GG698802.1"/>
</dbReference>
<dbReference type="InterPro" id="IPR006153">
    <property type="entry name" value="Cation/H_exchanger_TM"/>
</dbReference>
<evidence type="ECO:0000256" key="2">
    <source>
        <dbReference type="ARBA" id="ARBA00022448"/>
    </source>
</evidence>
<keyword evidence="8 10" id="KW-0472">Membrane</keyword>
<keyword evidence="6" id="KW-0915">Sodium</keyword>
<evidence type="ECO:0000256" key="1">
    <source>
        <dbReference type="ARBA" id="ARBA00004651"/>
    </source>
</evidence>
<evidence type="ECO:0000256" key="3">
    <source>
        <dbReference type="ARBA" id="ARBA00022475"/>
    </source>
</evidence>
<protein>
    <submittedName>
        <fullName evidence="12">Transporter, CPA2 family</fullName>
    </submittedName>
</protein>
<dbReference type="GO" id="GO:0005886">
    <property type="term" value="C:plasma membrane"/>
    <property type="evidence" value="ECO:0007669"/>
    <property type="project" value="UniProtKB-SubCell"/>
</dbReference>
<dbReference type="Pfam" id="PF00999">
    <property type="entry name" value="Na_H_Exchanger"/>
    <property type="match status" value="1"/>
</dbReference>
<dbReference type="GO" id="GO:0015385">
    <property type="term" value="F:sodium:proton antiporter activity"/>
    <property type="evidence" value="ECO:0007669"/>
    <property type="project" value="InterPro"/>
</dbReference>
<keyword evidence="2" id="KW-0813">Transport</keyword>
<dbReference type="OrthoDB" id="9809206at2"/>